<dbReference type="GO" id="GO:0003723">
    <property type="term" value="F:RNA binding"/>
    <property type="evidence" value="ECO:0007669"/>
    <property type="project" value="UniProtKB-UniRule"/>
</dbReference>
<feature type="binding site" evidence="7">
    <location>
        <position position="72"/>
    </location>
    <ligand>
        <name>S-adenosyl-L-methionine</name>
        <dbReference type="ChEBI" id="CHEBI:59789"/>
    </ligand>
</feature>
<accession>A0A1G2C2S2</accession>
<sequence>MTIEELKFLLKNHGLTPNKLRGQNFLISDEVLEDIVNVSEISKKDLVLEVGAGLGALTQKLAEQAKQVIALEIDQNFEKVLDKLAGVNDNVAIIWQDILSLTEEQWQKILQQYKFVDYKVVANIPYYLTGKFIRKFMTVGQKPLAMTLMVQKEVALRAVDNKKNSLLSLAIDFYAKSKVICLVGKENFYPQPQVDSAILYIYDIKGWSHQVDERKTWALIKRGFAFKRKKLFNNLLSDPQIDKKNLTLIFQKLGLDLNIRAEKLQVEDWINIAKAL</sequence>
<dbReference type="GO" id="GO:0000179">
    <property type="term" value="F:rRNA (adenine-N6,N6-)-dimethyltransferase activity"/>
    <property type="evidence" value="ECO:0007669"/>
    <property type="project" value="UniProtKB-UniRule"/>
</dbReference>
<dbReference type="PANTHER" id="PTHR11727">
    <property type="entry name" value="DIMETHYLADENOSINE TRANSFERASE"/>
    <property type="match status" value="1"/>
</dbReference>
<keyword evidence="4 7" id="KW-0808">Transferase</keyword>
<dbReference type="InterPro" id="IPR001737">
    <property type="entry name" value="KsgA/Erm"/>
</dbReference>
<dbReference type="InterPro" id="IPR011530">
    <property type="entry name" value="rRNA_adenine_dimethylase"/>
</dbReference>
<evidence type="ECO:0000256" key="5">
    <source>
        <dbReference type="ARBA" id="ARBA00022691"/>
    </source>
</evidence>
<dbReference type="InterPro" id="IPR029063">
    <property type="entry name" value="SAM-dependent_MTases_sf"/>
</dbReference>
<keyword evidence="5 7" id="KW-0949">S-adenosyl-L-methionine</keyword>
<dbReference type="Proteomes" id="UP000177626">
    <property type="component" value="Unassembled WGS sequence"/>
</dbReference>
<keyword evidence="3 7" id="KW-0489">Methyltransferase</keyword>
<dbReference type="Gene3D" id="1.10.8.100">
    <property type="entry name" value="Ribosomal RNA adenine dimethylase-like, domain 2"/>
    <property type="match status" value="1"/>
</dbReference>
<evidence type="ECO:0000256" key="2">
    <source>
        <dbReference type="ARBA" id="ARBA00022552"/>
    </source>
</evidence>
<protein>
    <submittedName>
        <fullName evidence="9">Ribosomal RNA small subunit methyltransferase A</fullName>
    </submittedName>
</protein>
<dbReference type="PROSITE" id="PS51689">
    <property type="entry name" value="SAM_RNA_A_N6_MT"/>
    <property type="match status" value="1"/>
</dbReference>
<feature type="binding site" evidence="7">
    <location>
        <position position="24"/>
    </location>
    <ligand>
        <name>S-adenosyl-L-methionine</name>
        <dbReference type="ChEBI" id="CHEBI:59789"/>
    </ligand>
</feature>
<dbReference type="SMART" id="SM00650">
    <property type="entry name" value="rADc"/>
    <property type="match status" value="1"/>
</dbReference>
<feature type="binding site" evidence="7">
    <location>
        <position position="97"/>
    </location>
    <ligand>
        <name>S-adenosyl-L-methionine</name>
        <dbReference type="ChEBI" id="CHEBI:59789"/>
    </ligand>
</feature>
<dbReference type="Gene3D" id="3.40.50.150">
    <property type="entry name" value="Vaccinia Virus protein VP39"/>
    <property type="match status" value="1"/>
</dbReference>
<dbReference type="NCBIfam" id="TIGR00755">
    <property type="entry name" value="ksgA"/>
    <property type="match status" value="1"/>
</dbReference>
<dbReference type="SUPFAM" id="SSF53335">
    <property type="entry name" value="S-adenosyl-L-methionine-dependent methyltransferases"/>
    <property type="match status" value="1"/>
</dbReference>
<reference evidence="9 10" key="1">
    <citation type="journal article" date="2016" name="Nat. Commun.">
        <title>Thousands of microbial genomes shed light on interconnected biogeochemical processes in an aquifer system.</title>
        <authorList>
            <person name="Anantharaman K."/>
            <person name="Brown C.T."/>
            <person name="Hug L.A."/>
            <person name="Sharon I."/>
            <person name="Castelle C.J."/>
            <person name="Probst A.J."/>
            <person name="Thomas B.C."/>
            <person name="Singh A."/>
            <person name="Wilkins M.J."/>
            <person name="Karaoz U."/>
            <person name="Brodie E.L."/>
            <person name="Williams K.H."/>
            <person name="Hubbard S.S."/>
            <person name="Banfield J.F."/>
        </authorList>
    </citation>
    <scope>NUCLEOTIDE SEQUENCE [LARGE SCALE GENOMIC DNA]</scope>
</reference>
<evidence type="ECO:0000256" key="3">
    <source>
        <dbReference type="ARBA" id="ARBA00022603"/>
    </source>
</evidence>
<dbReference type="CDD" id="cd02440">
    <property type="entry name" value="AdoMet_MTases"/>
    <property type="match status" value="1"/>
</dbReference>
<proteinExistence type="inferred from homology"/>
<keyword evidence="6 7" id="KW-0694">RNA-binding</keyword>
<dbReference type="InterPro" id="IPR020598">
    <property type="entry name" value="rRNA_Ade_methylase_Trfase_N"/>
</dbReference>
<evidence type="ECO:0000256" key="6">
    <source>
        <dbReference type="ARBA" id="ARBA00022884"/>
    </source>
</evidence>
<keyword evidence="2" id="KW-0698">rRNA processing</keyword>
<evidence type="ECO:0000256" key="4">
    <source>
        <dbReference type="ARBA" id="ARBA00022679"/>
    </source>
</evidence>
<evidence type="ECO:0000313" key="9">
    <source>
        <dbReference type="EMBL" id="OGY94737.1"/>
    </source>
</evidence>
<gene>
    <name evidence="9" type="ORF">A2406_03745</name>
</gene>
<dbReference type="InterPro" id="IPR023165">
    <property type="entry name" value="rRNA_Ade_diMease-like_C"/>
</dbReference>
<evidence type="ECO:0000313" key="10">
    <source>
        <dbReference type="Proteomes" id="UP000177626"/>
    </source>
</evidence>
<evidence type="ECO:0000256" key="7">
    <source>
        <dbReference type="PROSITE-ProRule" id="PRU01026"/>
    </source>
</evidence>
<name>A0A1G2C2S2_9BACT</name>
<feature type="binding site" evidence="7">
    <location>
        <position position="26"/>
    </location>
    <ligand>
        <name>S-adenosyl-L-methionine</name>
        <dbReference type="ChEBI" id="CHEBI:59789"/>
    </ligand>
</feature>
<dbReference type="AlphaFoldDB" id="A0A1G2C2S2"/>
<dbReference type="PANTHER" id="PTHR11727:SF7">
    <property type="entry name" value="DIMETHYLADENOSINE TRANSFERASE-RELATED"/>
    <property type="match status" value="1"/>
</dbReference>
<keyword evidence="1" id="KW-0963">Cytoplasm</keyword>
<dbReference type="InterPro" id="IPR020596">
    <property type="entry name" value="rRNA_Ade_Mease_Trfase_CS"/>
</dbReference>
<dbReference type="PROSITE" id="PS01131">
    <property type="entry name" value="RRNA_A_DIMETH"/>
    <property type="match status" value="1"/>
</dbReference>
<dbReference type="GO" id="GO:0005829">
    <property type="term" value="C:cytosol"/>
    <property type="evidence" value="ECO:0007669"/>
    <property type="project" value="TreeGrafter"/>
</dbReference>
<comment type="similarity">
    <text evidence="7">Belongs to the class I-like SAM-binding methyltransferase superfamily. rRNA adenine N(6)-methyltransferase family.</text>
</comment>
<feature type="binding site" evidence="7">
    <location>
        <position position="123"/>
    </location>
    <ligand>
        <name>S-adenosyl-L-methionine</name>
        <dbReference type="ChEBI" id="CHEBI:59789"/>
    </ligand>
</feature>
<organism evidence="9 10">
    <name type="scientific">Candidatus Komeilibacteria bacterium RIFOXYC1_FULL_37_11</name>
    <dbReference type="NCBI Taxonomy" id="1798555"/>
    <lineage>
        <taxon>Bacteria</taxon>
        <taxon>Candidatus Komeiliibacteriota</taxon>
    </lineage>
</organism>
<evidence type="ECO:0000256" key="1">
    <source>
        <dbReference type="ARBA" id="ARBA00022490"/>
    </source>
</evidence>
<dbReference type="EMBL" id="MHKQ01000004">
    <property type="protein sequence ID" value="OGY94737.1"/>
    <property type="molecule type" value="Genomic_DNA"/>
</dbReference>
<feature type="binding site" evidence="7">
    <location>
        <position position="51"/>
    </location>
    <ligand>
        <name>S-adenosyl-L-methionine</name>
        <dbReference type="ChEBI" id="CHEBI:59789"/>
    </ligand>
</feature>
<evidence type="ECO:0000259" key="8">
    <source>
        <dbReference type="SMART" id="SM00650"/>
    </source>
</evidence>
<feature type="domain" description="Ribosomal RNA adenine methylase transferase N-terminal" evidence="8">
    <location>
        <begin position="31"/>
        <end position="205"/>
    </location>
</feature>
<dbReference type="Pfam" id="PF00398">
    <property type="entry name" value="RrnaAD"/>
    <property type="match status" value="1"/>
</dbReference>
<comment type="caution">
    <text evidence="9">The sequence shown here is derived from an EMBL/GenBank/DDBJ whole genome shotgun (WGS) entry which is preliminary data.</text>
</comment>